<evidence type="ECO:0000256" key="9">
    <source>
        <dbReference type="SAM" id="SignalP"/>
    </source>
</evidence>
<feature type="chain" id="PRO_5017220736" description="Major facilitator superfamily domain-containing protein 3" evidence="9">
    <location>
        <begin position="17"/>
        <end position="411"/>
    </location>
</feature>
<evidence type="ECO:0000256" key="3">
    <source>
        <dbReference type="ARBA" id="ARBA00022448"/>
    </source>
</evidence>
<dbReference type="SUPFAM" id="SSF103473">
    <property type="entry name" value="MFS general substrate transporter"/>
    <property type="match status" value="1"/>
</dbReference>
<dbReference type="FunFam" id="1.20.1250.20:FF:000176">
    <property type="entry name" value="Major facilitator superfamily domain containing 3"/>
    <property type="match status" value="1"/>
</dbReference>
<dbReference type="RefSeq" id="XP_023659082.1">
    <property type="nucleotide sequence ID" value="XM_023803314.2"/>
</dbReference>
<evidence type="ECO:0000256" key="8">
    <source>
        <dbReference type="SAM" id="Phobius"/>
    </source>
</evidence>
<keyword evidence="9" id="KW-0732">Signal</keyword>
<comment type="subcellular location">
    <subcellularLocation>
        <location evidence="1">Membrane</location>
        <topology evidence="1">Multi-pass membrane protein</topology>
    </subcellularLocation>
</comment>
<evidence type="ECO:0000313" key="10">
    <source>
        <dbReference type="Ensembl" id="ENSPKIP00000012696.1"/>
    </source>
</evidence>
<dbReference type="GO" id="GO:0016020">
    <property type="term" value="C:membrane"/>
    <property type="evidence" value="ECO:0007669"/>
    <property type="project" value="UniProtKB-SubCell"/>
</dbReference>
<dbReference type="GeneTree" id="ENSGT00940000154019"/>
<keyword evidence="4 8" id="KW-0812">Transmembrane</keyword>
<protein>
    <recommendedName>
        <fullName evidence="7">Major facilitator superfamily domain-containing protein 3</fullName>
    </recommendedName>
</protein>
<evidence type="ECO:0000256" key="6">
    <source>
        <dbReference type="ARBA" id="ARBA00023136"/>
    </source>
</evidence>
<evidence type="ECO:0000256" key="1">
    <source>
        <dbReference type="ARBA" id="ARBA00004141"/>
    </source>
</evidence>
<dbReference type="Proteomes" id="UP000261540">
    <property type="component" value="Unplaced"/>
</dbReference>
<feature type="transmembrane region" description="Helical" evidence="8">
    <location>
        <begin position="379"/>
        <end position="398"/>
    </location>
</feature>
<dbReference type="InterPro" id="IPR011701">
    <property type="entry name" value="MFS"/>
</dbReference>
<dbReference type="CDD" id="cd17485">
    <property type="entry name" value="MFS_MFSD3"/>
    <property type="match status" value="1"/>
</dbReference>
<dbReference type="PANTHER" id="PTHR12778:SF10">
    <property type="entry name" value="MAJOR FACILITATOR SUPERFAMILY DOMAIN-CONTAINING PROTEIN 3"/>
    <property type="match status" value="1"/>
</dbReference>
<reference evidence="10" key="2">
    <citation type="submission" date="2025-09" db="UniProtKB">
        <authorList>
            <consortium name="Ensembl"/>
        </authorList>
    </citation>
    <scope>IDENTIFICATION</scope>
</reference>
<comment type="similarity">
    <text evidence="2">Belongs to the major facilitator superfamily.</text>
</comment>
<keyword evidence="11" id="KW-1185">Reference proteome</keyword>
<dbReference type="Ensembl" id="ENSPKIT00000037098.1">
    <property type="protein sequence ID" value="ENSPKIP00000012696.1"/>
    <property type="gene ID" value="ENSPKIG00000000410.1"/>
</dbReference>
<evidence type="ECO:0000256" key="5">
    <source>
        <dbReference type="ARBA" id="ARBA00022989"/>
    </source>
</evidence>
<dbReference type="GeneID" id="111839416"/>
<dbReference type="InterPro" id="IPR004752">
    <property type="entry name" value="AmpG_permease/AT-1"/>
</dbReference>
<dbReference type="OrthoDB" id="6415790at2759"/>
<dbReference type="Gene3D" id="1.20.1250.20">
    <property type="entry name" value="MFS general substrate transporter like domains"/>
    <property type="match status" value="1"/>
</dbReference>
<feature type="transmembrane region" description="Helical" evidence="8">
    <location>
        <begin position="217"/>
        <end position="241"/>
    </location>
</feature>
<dbReference type="RefSeq" id="XP_023659083.1">
    <property type="nucleotide sequence ID" value="XM_023803315.2"/>
</dbReference>
<evidence type="ECO:0000256" key="7">
    <source>
        <dbReference type="ARBA" id="ARBA00069953"/>
    </source>
</evidence>
<reference evidence="10" key="1">
    <citation type="submission" date="2025-08" db="UniProtKB">
        <authorList>
            <consortium name="Ensembl"/>
        </authorList>
    </citation>
    <scope>IDENTIFICATION</scope>
</reference>
<accession>A0A3B3R4U5</accession>
<feature type="signal peptide" evidence="9">
    <location>
        <begin position="1"/>
        <end position="16"/>
    </location>
</feature>
<feature type="transmembrane region" description="Helical" evidence="8">
    <location>
        <begin position="253"/>
        <end position="275"/>
    </location>
</feature>
<feature type="transmembrane region" description="Helical" evidence="8">
    <location>
        <begin position="354"/>
        <end position="373"/>
    </location>
</feature>
<feature type="transmembrane region" description="Helical" evidence="8">
    <location>
        <begin position="287"/>
        <end position="307"/>
    </location>
</feature>
<dbReference type="RefSeq" id="XP_023659081.1">
    <property type="nucleotide sequence ID" value="XM_023803313.2"/>
</dbReference>
<keyword evidence="3" id="KW-0813">Transport</keyword>
<dbReference type="STRING" id="1676925.ENSPKIP00000012696"/>
<keyword evidence="5 8" id="KW-1133">Transmembrane helix</keyword>
<feature type="transmembrane region" description="Helical" evidence="8">
    <location>
        <begin position="159"/>
        <end position="178"/>
    </location>
</feature>
<proteinExistence type="inferred from homology"/>
<name>A0A3B3R4U5_9TELE</name>
<evidence type="ECO:0000313" key="11">
    <source>
        <dbReference type="Proteomes" id="UP000261540"/>
    </source>
</evidence>
<evidence type="ECO:0000256" key="4">
    <source>
        <dbReference type="ARBA" id="ARBA00022692"/>
    </source>
</evidence>
<dbReference type="PANTHER" id="PTHR12778">
    <property type="entry name" value="SOLUTE CARRIER FAMILY 33 ACETYL-COA TRANSPORTER -RELATED"/>
    <property type="match status" value="1"/>
</dbReference>
<dbReference type="GO" id="GO:0022857">
    <property type="term" value="F:transmembrane transporter activity"/>
    <property type="evidence" value="ECO:0007669"/>
    <property type="project" value="InterPro"/>
</dbReference>
<evidence type="ECO:0000256" key="2">
    <source>
        <dbReference type="ARBA" id="ARBA00008335"/>
    </source>
</evidence>
<keyword evidence="6 8" id="KW-0472">Membrane</keyword>
<sequence>MNFKLLFLWLLYFVQGLPHGLQSSLLPIYLRSSGLSLTRISLTKALYFPWILKVLWAPLVDQVGTKKRWLMGSTSGLALVCLASSALSPDSHFPMVIMVLLAMNFLASVQDIAVDSVAVQLLQRQEEVGYGNMVQVVGYKMGSVLAGGGLLAVMDIVGWSAIFQVLSCMYCAVVLYIVRTPFLNKYQMNPHDEKRCPIGGLNPWKVWKELMTVPGTLWTVIYVLIYKLGEQGAVTMFPLFLLDHYMSARELGIWNGMVAMGFSVCGSSVAGILLARHSMGYLMRSAFMLRMCSMAFQTVLLLLYSQASLMKGAAILSLCVQHFLGGLITTLTFTAMMNCTQKAEESIQATHYSFLAALEVMGKLTFSALAGWVVDWLGFPVSFLIFLLLSAAATLHVCKATEGGQLKHQTS</sequence>
<feature type="transmembrane region" description="Helical" evidence="8">
    <location>
        <begin position="313"/>
        <end position="333"/>
    </location>
</feature>
<organism evidence="10 11">
    <name type="scientific">Paramormyrops kingsleyae</name>
    <dbReference type="NCBI Taxonomy" id="1676925"/>
    <lineage>
        <taxon>Eukaryota</taxon>
        <taxon>Metazoa</taxon>
        <taxon>Chordata</taxon>
        <taxon>Craniata</taxon>
        <taxon>Vertebrata</taxon>
        <taxon>Euteleostomi</taxon>
        <taxon>Actinopterygii</taxon>
        <taxon>Neopterygii</taxon>
        <taxon>Teleostei</taxon>
        <taxon>Osteoglossocephala</taxon>
        <taxon>Osteoglossomorpha</taxon>
        <taxon>Osteoglossiformes</taxon>
        <taxon>Mormyridae</taxon>
        <taxon>Paramormyrops</taxon>
    </lineage>
</organism>
<dbReference type="Pfam" id="PF07690">
    <property type="entry name" value="MFS_1"/>
    <property type="match status" value="1"/>
</dbReference>
<dbReference type="AlphaFoldDB" id="A0A3B3R4U5"/>
<dbReference type="InterPro" id="IPR036259">
    <property type="entry name" value="MFS_trans_sf"/>
</dbReference>